<keyword evidence="4" id="KW-1185">Reference proteome</keyword>
<protein>
    <recommendedName>
        <fullName evidence="2">UDENN domain-containing protein</fullName>
    </recommendedName>
</protein>
<dbReference type="SMART" id="SM00799">
    <property type="entry name" value="DENN"/>
    <property type="match status" value="1"/>
</dbReference>
<dbReference type="PANTHER" id="PTHR12296">
    <property type="entry name" value="DENN DOMAIN-CONTAINING PROTEIN 4"/>
    <property type="match status" value="1"/>
</dbReference>
<reference evidence="3" key="1">
    <citation type="submission" date="2022-11" db="EMBL/GenBank/DDBJ databases">
        <authorList>
            <person name="Morgan W.R."/>
            <person name="Tartar A."/>
        </authorList>
    </citation>
    <scope>NUCLEOTIDE SEQUENCE</scope>
    <source>
        <strain evidence="3">ARSEF 373</strain>
    </source>
</reference>
<dbReference type="PROSITE" id="PS50211">
    <property type="entry name" value="DENN"/>
    <property type="match status" value="1"/>
</dbReference>
<dbReference type="AlphaFoldDB" id="A0AAV2ZL09"/>
<dbReference type="Pfam" id="PF02141">
    <property type="entry name" value="DENN"/>
    <property type="match status" value="1"/>
</dbReference>
<feature type="compositionally biased region" description="Low complexity" evidence="1">
    <location>
        <begin position="507"/>
        <end position="519"/>
    </location>
</feature>
<dbReference type="GO" id="GO:0031410">
    <property type="term" value="C:cytoplasmic vesicle"/>
    <property type="evidence" value="ECO:0007669"/>
    <property type="project" value="TreeGrafter"/>
</dbReference>
<feature type="region of interest" description="Disordered" evidence="1">
    <location>
        <begin position="504"/>
        <end position="526"/>
    </location>
</feature>
<dbReference type="Proteomes" id="UP001146120">
    <property type="component" value="Unassembled WGS sequence"/>
</dbReference>
<organism evidence="3 4">
    <name type="scientific">Lagenidium giganteum</name>
    <dbReference type="NCBI Taxonomy" id="4803"/>
    <lineage>
        <taxon>Eukaryota</taxon>
        <taxon>Sar</taxon>
        <taxon>Stramenopiles</taxon>
        <taxon>Oomycota</taxon>
        <taxon>Peronosporomycetes</taxon>
        <taxon>Pythiales</taxon>
        <taxon>Pythiaceae</taxon>
    </lineage>
</organism>
<name>A0AAV2ZL09_9STRA</name>
<evidence type="ECO:0000313" key="3">
    <source>
        <dbReference type="EMBL" id="DBA05297.1"/>
    </source>
</evidence>
<feature type="domain" description="UDENN" evidence="2">
    <location>
        <begin position="338"/>
        <end position="764"/>
    </location>
</feature>
<dbReference type="InterPro" id="IPR001194">
    <property type="entry name" value="cDENN_dom"/>
</dbReference>
<gene>
    <name evidence="3" type="ORF">N0F65_007459</name>
</gene>
<dbReference type="InterPro" id="IPR043153">
    <property type="entry name" value="DENN_C"/>
</dbReference>
<dbReference type="GO" id="GO:0032483">
    <property type="term" value="P:regulation of Rab protein signal transduction"/>
    <property type="evidence" value="ECO:0007669"/>
    <property type="project" value="TreeGrafter"/>
</dbReference>
<accession>A0AAV2ZL09</accession>
<evidence type="ECO:0000313" key="4">
    <source>
        <dbReference type="Proteomes" id="UP001146120"/>
    </source>
</evidence>
<dbReference type="Gene3D" id="3.40.50.11500">
    <property type="match status" value="1"/>
</dbReference>
<sequence>MPNDGAVLMLLYSIEEYQALVTSEPVPDGHVQATYASTIVDKFLSGSMQSLPRALVPAATIDELRQTIEQVRASSVTTSLPKNLFQDVYQATYAELGAAFDKFKQTREYALLQTRRQQERTVLSVDELLDDAWNCTVFWMFLYRTAHHHRLSFLMDKTFKLDVLHKDFVDNETPAAYSALVAALKLMARKFLAKSAPVSLSMTAASSIRLREEIAVEISYLSSQRTDHQTIERIMDKLNELYTDARTEFKSTCLERLTSFAASSLYRDFIDLVPATKQQATSPRSAPHDIVQLLRASRLPFHQAPVLPPCVDDLGALLRSCTTSATPDTANKSEVIQNVFMFIKTDLVTAQARVHPFEFVTLYEAPDVDPSRWSELHQTVEHFLVPEAAPRTFQITDSEAQQELCFNFVAGNGDNALYGAVWRTPLLRENLPPTVQGICVVSRHPVIDSLRSFLQVFARKRRLAVDVAATNTGGNTQFPAVIGDDVASTLDEAKAHLHVRLLDKHTTTTQEPSSSPESSDAISRSVSPPVSPVDFELDDLFDCLSMANILRLFAMVLLEKKILLVSSSYSVLLSVGEALKALMHPLAWSHVYVPVLPMALKGYLHCPTPFIFGVHTAYVRNSDVPRPSDDLVLVNLDRDCLTGGGDVVLPPARANVLRDKLAQLCKPRLLLRDHVDYLQEAQALRTGKTKIFPSDAIRAVFQAEVTDILTGLEAYAFRFEFHGKSVSIVDTSNKSRQWASDSARFSSALLQTQAFSAHISGLSS</sequence>
<evidence type="ECO:0000259" key="2">
    <source>
        <dbReference type="PROSITE" id="PS50211"/>
    </source>
</evidence>
<reference evidence="3" key="2">
    <citation type="journal article" date="2023" name="Microbiol Resour">
        <title>Decontamination and Annotation of the Draft Genome Sequence of the Oomycete Lagenidium giganteum ARSEF 373.</title>
        <authorList>
            <person name="Morgan W.R."/>
            <person name="Tartar A."/>
        </authorList>
    </citation>
    <scope>NUCLEOTIDE SEQUENCE</scope>
    <source>
        <strain evidence="3">ARSEF 373</strain>
    </source>
</reference>
<dbReference type="EMBL" id="DAKRPA010000001">
    <property type="protein sequence ID" value="DBA05297.1"/>
    <property type="molecule type" value="Genomic_DNA"/>
</dbReference>
<proteinExistence type="predicted"/>
<dbReference type="InterPro" id="IPR051696">
    <property type="entry name" value="DENN_Domain_GEFs"/>
</dbReference>
<comment type="caution">
    <text evidence="3">The sequence shown here is derived from an EMBL/GenBank/DDBJ whole genome shotgun (WGS) entry which is preliminary data.</text>
</comment>
<dbReference type="PANTHER" id="PTHR12296:SF21">
    <property type="entry name" value="DENN DOMAIN-CONTAINING PROTEIN 3"/>
    <property type="match status" value="1"/>
</dbReference>
<dbReference type="InterPro" id="IPR037516">
    <property type="entry name" value="Tripartite_DENN"/>
</dbReference>
<evidence type="ECO:0000256" key="1">
    <source>
        <dbReference type="SAM" id="MobiDB-lite"/>
    </source>
</evidence>